<dbReference type="EMBL" id="QGHA01000001">
    <property type="protein sequence ID" value="PWK80342.1"/>
    <property type="molecule type" value="Genomic_DNA"/>
</dbReference>
<dbReference type="GO" id="GO:0030313">
    <property type="term" value="C:cell envelope"/>
    <property type="evidence" value="ECO:0007669"/>
    <property type="project" value="UniProtKB-SubCell"/>
</dbReference>
<evidence type="ECO:0000313" key="6">
    <source>
        <dbReference type="EMBL" id="PWK80342.1"/>
    </source>
</evidence>
<keyword evidence="4" id="KW-0676">Redox-active center</keyword>
<sequence>MRKLFIFIIFYFSVLGGYAQYREATFTLKIKHSPPQLLKLYVYRNGNPKLLDSVAFKGAEEEVYSKKISIEGDEEKLNLRFSKRGMAVIPVLQTGDNLVILADQTDEKHTEYKFSGSLRTQELYDYLFSTNELSRQYNKFQDRYLDSKMAGRADTDRLLVSRDSVRKLRATNSRNRGLNTWSASVLQMALLGTEFGDYSYTPTEMSVFLNRFKDDAYTIKAIQWQIDHHNVKGRGVTFNSNNGIDLNARLPDFQLPNRYDTIIKLSDLKGKYVLVDFWASWCAPCRIESPYLLEASRRFKNANFVILSVSIDVNKQFWEKAIDEDGTRDFIHVRDEKGWKSDIVKQFKITGIPTNFLLSPDGTVVAEDMRGKEMVVRLNDILKMK</sequence>
<dbReference type="InterPro" id="IPR017937">
    <property type="entry name" value="Thioredoxin_CS"/>
</dbReference>
<evidence type="ECO:0000313" key="7">
    <source>
        <dbReference type="Proteomes" id="UP000245678"/>
    </source>
</evidence>
<accession>A0A316HZ43</accession>
<dbReference type="InterPro" id="IPR050553">
    <property type="entry name" value="Thioredoxin_ResA/DsbE_sf"/>
</dbReference>
<dbReference type="RefSeq" id="WP_109606591.1">
    <property type="nucleotide sequence ID" value="NZ_QGHA01000001.1"/>
</dbReference>
<evidence type="ECO:0000256" key="1">
    <source>
        <dbReference type="ARBA" id="ARBA00004196"/>
    </source>
</evidence>
<dbReference type="Pfam" id="PF00578">
    <property type="entry name" value="AhpC-TSA"/>
    <property type="match status" value="1"/>
</dbReference>
<dbReference type="CDD" id="cd02966">
    <property type="entry name" value="TlpA_like_family"/>
    <property type="match status" value="1"/>
</dbReference>
<dbReference type="InterPro" id="IPR000866">
    <property type="entry name" value="AhpC/TSA"/>
</dbReference>
<feature type="domain" description="Thioredoxin" evidence="5">
    <location>
        <begin position="244"/>
        <end position="385"/>
    </location>
</feature>
<evidence type="ECO:0000256" key="4">
    <source>
        <dbReference type="ARBA" id="ARBA00023284"/>
    </source>
</evidence>
<organism evidence="6 7">
    <name type="scientific">Mucilaginibacter oryzae</name>
    <dbReference type="NCBI Taxonomy" id="468058"/>
    <lineage>
        <taxon>Bacteria</taxon>
        <taxon>Pseudomonadati</taxon>
        <taxon>Bacteroidota</taxon>
        <taxon>Sphingobacteriia</taxon>
        <taxon>Sphingobacteriales</taxon>
        <taxon>Sphingobacteriaceae</taxon>
        <taxon>Mucilaginibacter</taxon>
    </lineage>
</organism>
<keyword evidence="3" id="KW-1015">Disulfide bond</keyword>
<gene>
    <name evidence="6" type="ORF">LX99_00807</name>
</gene>
<dbReference type="PANTHER" id="PTHR42852">
    <property type="entry name" value="THIOL:DISULFIDE INTERCHANGE PROTEIN DSBE"/>
    <property type="match status" value="1"/>
</dbReference>
<dbReference type="InterPro" id="IPR036249">
    <property type="entry name" value="Thioredoxin-like_sf"/>
</dbReference>
<evidence type="ECO:0000256" key="3">
    <source>
        <dbReference type="ARBA" id="ARBA00023157"/>
    </source>
</evidence>
<proteinExistence type="predicted"/>
<dbReference type="PROSITE" id="PS00194">
    <property type="entry name" value="THIOREDOXIN_1"/>
    <property type="match status" value="1"/>
</dbReference>
<reference evidence="6 7" key="1">
    <citation type="submission" date="2018-05" db="EMBL/GenBank/DDBJ databases">
        <title>Genomic Encyclopedia of Archaeal and Bacterial Type Strains, Phase II (KMG-II): from individual species to whole genera.</title>
        <authorList>
            <person name="Goeker M."/>
        </authorList>
    </citation>
    <scope>NUCLEOTIDE SEQUENCE [LARGE SCALE GENOMIC DNA]</scope>
    <source>
        <strain evidence="6 7">DSM 19975</strain>
    </source>
</reference>
<dbReference type="PANTHER" id="PTHR42852:SF6">
    <property type="entry name" value="THIOL:DISULFIDE INTERCHANGE PROTEIN DSBE"/>
    <property type="match status" value="1"/>
</dbReference>
<dbReference type="Gene3D" id="3.40.30.10">
    <property type="entry name" value="Glutaredoxin"/>
    <property type="match status" value="1"/>
</dbReference>
<comment type="caution">
    <text evidence="6">The sequence shown here is derived from an EMBL/GenBank/DDBJ whole genome shotgun (WGS) entry which is preliminary data.</text>
</comment>
<evidence type="ECO:0000259" key="5">
    <source>
        <dbReference type="PROSITE" id="PS51352"/>
    </source>
</evidence>
<keyword evidence="2" id="KW-0201">Cytochrome c-type biogenesis</keyword>
<dbReference type="PROSITE" id="PS51352">
    <property type="entry name" value="THIOREDOXIN_2"/>
    <property type="match status" value="1"/>
</dbReference>
<dbReference type="GO" id="GO:0017004">
    <property type="term" value="P:cytochrome complex assembly"/>
    <property type="evidence" value="ECO:0007669"/>
    <property type="project" value="UniProtKB-KW"/>
</dbReference>
<comment type="subcellular location">
    <subcellularLocation>
        <location evidence="1">Cell envelope</location>
    </subcellularLocation>
</comment>
<dbReference type="SUPFAM" id="SSF52833">
    <property type="entry name" value="Thioredoxin-like"/>
    <property type="match status" value="1"/>
</dbReference>
<dbReference type="Proteomes" id="UP000245678">
    <property type="component" value="Unassembled WGS sequence"/>
</dbReference>
<keyword evidence="7" id="KW-1185">Reference proteome</keyword>
<name>A0A316HZ43_9SPHI</name>
<evidence type="ECO:0000256" key="2">
    <source>
        <dbReference type="ARBA" id="ARBA00022748"/>
    </source>
</evidence>
<protein>
    <submittedName>
        <fullName evidence="6">Peroxiredoxin</fullName>
    </submittedName>
</protein>
<dbReference type="InterPro" id="IPR013766">
    <property type="entry name" value="Thioredoxin_domain"/>
</dbReference>
<dbReference type="AlphaFoldDB" id="A0A316HZ43"/>